<dbReference type="PANTHER" id="PTHR23152">
    <property type="entry name" value="2-OXOGLUTARATE DEHYDROGENASE"/>
    <property type="match status" value="1"/>
</dbReference>
<dbReference type="InterPro" id="IPR011603">
    <property type="entry name" value="2oxoglutarate_DH_E1"/>
</dbReference>
<feature type="compositionally biased region" description="Low complexity" evidence="5">
    <location>
        <begin position="57"/>
        <end position="103"/>
    </location>
</feature>
<dbReference type="SUPFAM" id="SSF52518">
    <property type="entry name" value="Thiamin diphosphate-binding fold (THDP-binding)"/>
    <property type="match status" value="2"/>
</dbReference>
<dbReference type="NCBIfam" id="NF006914">
    <property type="entry name" value="PRK09404.1"/>
    <property type="match status" value="1"/>
</dbReference>
<evidence type="ECO:0000259" key="6">
    <source>
        <dbReference type="SMART" id="SM00861"/>
    </source>
</evidence>
<feature type="compositionally biased region" description="Basic and acidic residues" evidence="5">
    <location>
        <begin position="1"/>
        <end position="11"/>
    </location>
</feature>
<gene>
    <name evidence="7" type="ORF">KDA27_05770</name>
</gene>
<evidence type="ECO:0000256" key="5">
    <source>
        <dbReference type="SAM" id="MobiDB-lite"/>
    </source>
</evidence>
<dbReference type="Gene3D" id="3.40.50.11610">
    <property type="entry name" value="Multifunctional 2-oxoglutarate metabolism enzyme, C-terminal domain"/>
    <property type="match status" value="1"/>
</dbReference>
<dbReference type="SMART" id="SM00861">
    <property type="entry name" value="Transket_pyr"/>
    <property type="match status" value="1"/>
</dbReference>
<dbReference type="Pfam" id="PF16870">
    <property type="entry name" value="OxoGdeHyase_C"/>
    <property type="match status" value="1"/>
</dbReference>
<proteinExistence type="predicted"/>
<name>A0A956NA92_UNCEI</name>
<dbReference type="GO" id="GO:0045252">
    <property type="term" value="C:oxoglutarate dehydrogenase complex"/>
    <property type="evidence" value="ECO:0007669"/>
    <property type="project" value="TreeGrafter"/>
</dbReference>
<dbReference type="Gene3D" id="3.40.50.12470">
    <property type="match status" value="1"/>
</dbReference>
<dbReference type="GO" id="GO:0005829">
    <property type="term" value="C:cytosol"/>
    <property type="evidence" value="ECO:0007669"/>
    <property type="project" value="TreeGrafter"/>
</dbReference>
<feature type="compositionally biased region" description="Pro residues" evidence="5">
    <location>
        <begin position="104"/>
        <end position="113"/>
    </location>
</feature>
<dbReference type="InterPro" id="IPR042179">
    <property type="entry name" value="KGD_C_sf"/>
</dbReference>
<dbReference type="GO" id="GO:0006099">
    <property type="term" value="P:tricarboxylic acid cycle"/>
    <property type="evidence" value="ECO:0007669"/>
    <property type="project" value="TreeGrafter"/>
</dbReference>
<feature type="compositionally biased region" description="Low complexity" evidence="5">
    <location>
        <begin position="114"/>
        <end position="124"/>
    </location>
</feature>
<dbReference type="InterPro" id="IPR001017">
    <property type="entry name" value="DH_E1"/>
</dbReference>
<dbReference type="InterPro" id="IPR005475">
    <property type="entry name" value="Transketolase-like_Pyr-bd"/>
</dbReference>
<evidence type="ECO:0000313" key="8">
    <source>
        <dbReference type="Proteomes" id="UP000739538"/>
    </source>
</evidence>
<protein>
    <recommendedName>
        <fullName evidence="2">oxoglutarate dehydrogenase (succinyl-transferring)</fullName>
        <ecNumber evidence="2">1.2.4.2</ecNumber>
    </recommendedName>
</protein>
<reference evidence="7" key="1">
    <citation type="submission" date="2020-04" db="EMBL/GenBank/DDBJ databases">
        <authorList>
            <person name="Zhang T."/>
        </authorList>
    </citation>
    <scope>NUCLEOTIDE SEQUENCE</scope>
    <source>
        <strain evidence="7">HKST-UBA02</strain>
    </source>
</reference>
<dbReference type="InterPro" id="IPR031717">
    <property type="entry name" value="ODO-1/KGD_C"/>
</dbReference>
<dbReference type="PIRSF" id="PIRSF000157">
    <property type="entry name" value="Oxoglu_dh_E1"/>
    <property type="match status" value="1"/>
</dbReference>
<sequence>MEQDRKAERSGRPVAPAHDLGMNAGIVEILRERFALNPNSVPPEWADFFRSSENGQSTPSAPGSGSGHGASTSPPSRPAPSASAPSSSASSSLAAPASAAPASATPPVPPATPPAAATSAVTSPGAGHPSMTPPPGYILVEASTARALDQTLTLKNSRVLRMIHAFRARGHRIAETDPLGMRPSYFPEVDPAYWGFDESDMEREFVTGDLYGGPLQPLGQILEHLRETYTRSVGVEFTHIQDPERKNWLIDQMESTRNRTQFSNEERLRILRDLAEAELFENFVHTRFVGQKRFSLEGGESLIPLLEELVEESGAYGIREYVLGMAHRGRLNVLCNILDKSKEMIFSEFEDIALEMPFGSGDVKYHKGYSSNRKTRTGYQVHLSLTSNPSHLEAVNPVVEGRARAKQTRDGDEAGARTVPVLIHGDAAFAGQGIVAETLNLSQLQGYTTGGTVHIVVDNQIGFTTTPAEARSSLYATDVAKMIQVPIFHVNGDHPEAVVHVTRLALAYRQKFRSDVVIALVCYRKHGHNEGDEPMFTQPLLYGVIKEKRPVRQMYRDRLIAMNVLSKDEAEAMENEFKERLDKGLESIKTKVPKPEEPYEPRGVWDGFSRMTPEDETPTHLSRETLVDLMARLTELPDSLHVHPKLKKLFEKRQDAVRKGVGLDWSFGETMAYASLLEDGYNVRLSGQDSSRGTFSHRHAVIVDQLTGAEYTPLAHLTPKARFEVYDSLLSEAAVLGYEYGYSLADPMTLVIWEAQFGDFVNGAQVIIDQFIASAHVKWGRMSGLTMMLPHGYEGQGPEHSSARIERFLQLCAEDNLQVANCTTPAQIFHLLRRQMVRNYRAPLIVFTPKSLLRHPRAVSTIEEFTEGRFQRVVDDPAIRDPQKVQRVLLCSGKVYYDLSAERKKRGSEGALDPDTVAIVRVEQVYPWPAPELERIFDYYASAEEICWVQEEPQNDGAWFFAQPRLQDMLAERCQVRYVGRPEGASPAVGSARLHHQRQAKVLSDALGGLPERKVPPDAKSPSSKVGSAAR</sequence>
<feature type="region of interest" description="Disordered" evidence="5">
    <location>
        <begin position="599"/>
        <end position="618"/>
    </location>
</feature>
<organism evidence="7 8">
    <name type="scientific">Eiseniibacteriota bacterium</name>
    <dbReference type="NCBI Taxonomy" id="2212470"/>
    <lineage>
        <taxon>Bacteria</taxon>
        <taxon>Candidatus Eiseniibacteriota</taxon>
    </lineage>
</organism>
<dbReference type="Proteomes" id="UP000739538">
    <property type="component" value="Unassembled WGS sequence"/>
</dbReference>
<dbReference type="Gene3D" id="3.40.50.970">
    <property type="match status" value="1"/>
</dbReference>
<dbReference type="PANTHER" id="PTHR23152:SF4">
    <property type="entry name" value="2-OXOADIPATE DEHYDROGENASE COMPLEX COMPONENT E1"/>
    <property type="match status" value="1"/>
</dbReference>
<feature type="region of interest" description="Disordered" evidence="5">
    <location>
        <begin position="38"/>
        <end position="137"/>
    </location>
</feature>
<keyword evidence="4" id="KW-0786">Thiamine pyrophosphate</keyword>
<comment type="cofactor">
    <cofactor evidence="1">
        <name>thiamine diphosphate</name>
        <dbReference type="ChEBI" id="CHEBI:58937"/>
    </cofactor>
</comment>
<dbReference type="Pfam" id="PF02779">
    <property type="entry name" value="Transket_pyr"/>
    <property type="match status" value="1"/>
</dbReference>
<dbReference type="NCBIfam" id="NF008907">
    <property type="entry name" value="PRK12270.1"/>
    <property type="match status" value="1"/>
</dbReference>
<evidence type="ECO:0000256" key="3">
    <source>
        <dbReference type="ARBA" id="ARBA00023002"/>
    </source>
</evidence>
<dbReference type="GO" id="GO:0030976">
    <property type="term" value="F:thiamine pyrophosphate binding"/>
    <property type="evidence" value="ECO:0007669"/>
    <property type="project" value="InterPro"/>
</dbReference>
<evidence type="ECO:0000256" key="4">
    <source>
        <dbReference type="ARBA" id="ARBA00023052"/>
    </source>
</evidence>
<dbReference type="AlphaFoldDB" id="A0A956NA92"/>
<feature type="domain" description="Transketolase-like pyrimidine-binding" evidence="6">
    <location>
        <begin position="663"/>
        <end position="855"/>
    </location>
</feature>
<feature type="region of interest" description="Disordered" evidence="5">
    <location>
        <begin position="1005"/>
        <end position="1031"/>
    </location>
</feature>
<dbReference type="CDD" id="cd02016">
    <property type="entry name" value="TPP_E1_OGDC_like"/>
    <property type="match status" value="1"/>
</dbReference>
<feature type="compositionally biased region" description="Polar residues" evidence="5">
    <location>
        <begin position="1021"/>
        <end position="1031"/>
    </location>
</feature>
<accession>A0A956NA92</accession>
<dbReference type="EMBL" id="JAGQHS010000019">
    <property type="protein sequence ID" value="MCA9755291.1"/>
    <property type="molecule type" value="Genomic_DNA"/>
</dbReference>
<feature type="region of interest" description="Disordered" evidence="5">
    <location>
        <begin position="1"/>
        <end position="22"/>
    </location>
</feature>
<reference evidence="7" key="2">
    <citation type="journal article" date="2021" name="Microbiome">
        <title>Successional dynamics and alternative stable states in a saline activated sludge microbial community over 9 years.</title>
        <authorList>
            <person name="Wang Y."/>
            <person name="Ye J."/>
            <person name="Ju F."/>
            <person name="Liu L."/>
            <person name="Boyd J.A."/>
            <person name="Deng Y."/>
            <person name="Parks D.H."/>
            <person name="Jiang X."/>
            <person name="Yin X."/>
            <person name="Woodcroft B.J."/>
            <person name="Tyson G.W."/>
            <person name="Hugenholtz P."/>
            <person name="Polz M.F."/>
            <person name="Zhang T."/>
        </authorList>
    </citation>
    <scope>NUCLEOTIDE SEQUENCE</scope>
    <source>
        <strain evidence="7">HKST-UBA02</strain>
    </source>
</reference>
<evidence type="ECO:0000256" key="2">
    <source>
        <dbReference type="ARBA" id="ARBA00012280"/>
    </source>
</evidence>
<comment type="caution">
    <text evidence="7">The sequence shown here is derived from an EMBL/GenBank/DDBJ whole genome shotgun (WGS) entry which is preliminary data.</text>
</comment>
<dbReference type="EC" id="1.2.4.2" evidence="2"/>
<evidence type="ECO:0000256" key="1">
    <source>
        <dbReference type="ARBA" id="ARBA00001964"/>
    </source>
</evidence>
<dbReference type="GO" id="GO:0004591">
    <property type="term" value="F:oxoglutarate dehydrogenase (succinyl-transferring) activity"/>
    <property type="evidence" value="ECO:0007669"/>
    <property type="project" value="UniProtKB-EC"/>
</dbReference>
<dbReference type="Gene3D" id="1.10.287.1150">
    <property type="entry name" value="TPP helical domain"/>
    <property type="match status" value="1"/>
</dbReference>
<evidence type="ECO:0000313" key="7">
    <source>
        <dbReference type="EMBL" id="MCA9755291.1"/>
    </source>
</evidence>
<dbReference type="NCBIfam" id="TIGR00239">
    <property type="entry name" value="2oxo_dh_E1"/>
    <property type="match status" value="1"/>
</dbReference>
<dbReference type="Pfam" id="PF00676">
    <property type="entry name" value="E1_dh"/>
    <property type="match status" value="1"/>
</dbReference>
<dbReference type="InterPro" id="IPR029061">
    <property type="entry name" value="THDP-binding"/>
</dbReference>
<keyword evidence="3 7" id="KW-0560">Oxidoreductase</keyword>